<feature type="compositionally biased region" description="Polar residues" evidence="6">
    <location>
        <begin position="1212"/>
        <end position="1231"/>
    </location>
</feature>
<feature type="domain" description="K Homology" evidence="7">
    <location>
        <begin position="144"/>
        <end position="212"/>
    </location>
</feature>
<feature type="compositionally biased region" description="Low complexity" evidence="6">
    <location>
        <begin position="1193"/>
        <end position="1204"/>
    </location>
</feature>
<evidence type="ECO:0000256" key="5">
    <source>
        <dbReference type="PROSITE-ProRule" id="PRU00117"/>
    </source>
</evidence>
<feature type="compositionally biased region" description="Low complexity" evidence="6">
    <location>
        <begin position="21"/>
        <end position="30"/>
    </location>
</feature>
<dbReference type="FunCoup" id="E9FUX4">
    <property type="interactions" value="1147"/>
</dbReference>
<dbReference type="CDD" id="cd22413">
    <property type="entry name" value="KH-I_Vigilin_rpt10"/>
    <property type="match status" value="1"/>
</dbReference>
<dbReference type="Gene3D" id="3.30.1370.10">
    <property type="entry name" value="K Homology domain, type 1"/>
    <property type="match status" value="14"/>
</dbReference>
<dbReference type="CDD" id="cd22418">
    <property type="entry name" value="KH-I_Vigilin_rpt15"/>
    <property type="match status" value="1"/>
</dbReference>
<feature type="domain" description="K Homology" evidence="7">
    <location>
        <begin position="930"/>
        <end position="996"/>
    </location>
</feature>
<feature type="domain" description="K Homology" evidence="7">
    <location>
        <begin position="289"/>
        <end position="357"/>
    </location>
</feature>
<gene>
    <name evidence="8" type="ORF">DAPPUDRAFT_234231</name>
</gene>
<keyword evidence="2" id="KW-0963">Cytoplasm</keyword>
<dbReference type="GO" id="GO:0003729">
    <property type="term" value="F:mRNA binding"/>
    <property type="evidence" value="ECO:0000318"/>
    <property type="project" value="GO_Central"/>
</dbReference>
<dbReference type="InterPro" id="IPR057778">
    <property type="entry name" value="KH_Vigilin_N"/>
</dbReference>
<name>E9FUX4_DAPPU</name>
<dbReference type="Proteomes" id="UP000000305">
    <property type="component" value="Unassembled WGS sequence"/>
</dbReference>
<dbReference type="HOGENOM" id="CLU_008532_0_0_1"/>
<keyword evidence="4 5" id="KW-0694">RNA-binding</keyword>
<dbReference type="CDD" id="cd22414">
    <property type="entry name" value="KH-I_Vigilin_rpt11"/>
    <property type="match status" value="1"/>
</dbReference>
<feature type="domain" description="K Homology" evidence="7">
    <location>
        <begin position="687"/>
        <end position="760"/>
    </location>
</feature>
<dbReference type="CDD" id="cd22412">
    <property type="entry name" value="KH-I_Vigilin_rpt9"/>
    <property type="match status" value="1"/>
</dbReference>
<feature type="domain" description="K Homology" evidence="7">
    <location>
        <begin position="613"/>
        <end position="682"/>
    </location>
</feature>
<dbReference type="SMART" id="SM00322">
    <property type="entry name" value="KH"/>
    <property type="match status" value="13"/>
</dbReference>
<dbReference type="CDD" id="cd22408">
    <property type="entry name" value="KH-I_Vigilin_rpt4"/>
    <property type="match status" value="1"/>
</dbReference>
<evidence type="ECO:0000256" key="3">
    <source>
        <dbReference type="ARBA" id="ARBA00022737"/>
    </source>
</evidence>
<proteinExistence type="predicted"/>
<dbReference type="eggNOG" id="KOG2208">
    <property type="taxonomic scope" value="Eukaryota"/>
</dbReference>
<dbReference type="GO" id="GO:0010468">
    <property type="term" value="P:regulation of gene expression"/>
    <property type="evidence" value="ECO:0007669"/>
    <property type="project" value="UniProtKB-ARBA"/>
</dbReference>
<feature type="domain" description="K Homology" evidence="7">
    <location>
        <begin position="216"/>
        <end position="284"/>
    </location>
</feature>
<dbReference type="FunFam" id="3.30.1370.10:FF:000061">
    <property type="entry name" value="High density lipoprotein binding protein"/>
    <property type="match status" value="1"/>
</dbReference>
<evidence type="ECO:0000256" key="6">
    <source>
        <dbReference type="SAM" id="MobiDB-lite"/>
    </source>
</evidence>
<dbReference type="CDD" id="cd02394">
    <property type="entry name" value="KH-I_Vigilin_rpt6"/>
    <property type="match status" value="1"/>
</dbReference>
<evidence type="ECO:0000259" key="7">
    <source>
        <dbReference type="SMART" id="SM00322"/>
    </source>
</evidence>
<dbReference type="InterPro" id="IPR004087">
    <property type="entry name" value="KH_dom"/>
</dbReference>
<feature type="domain" description="K Homology" evidence="7">
    <location>
        <begin position="429"/>
        <end position="495"/>
    </location>
</feature>
<dbReference type="InParanoid" id="E9FUX4"/>
<dbReference type="CDD" id="cd22406">
    <property type="entry name" value="KH-I_Vigilin_rpt2"/>
    <property type="match status" value="1"/>
</dbReference>
<comment type="subcellular location">
    <subcellularLocation>
        <location evidence="1">Cytoplasm</location>
    </subcellularLocation>
</comment>
<keyword evidence="3" id="KW-0677">Repeat</keyword>
<organism evidence="8 9">
    <name type="scientific">Daphnia pulex</name>
    <name type="common">Water flea</name>
    <dbReference type="NCBI Taxonomy" id="6669"/>
    <lineage>
        <taxon>Eukaryota</taxon>
        <taxon>Metazoa</taxon>
        <taxon>Ecdysozoa</taxon>
        <taxon>Arthropoda</taxon>
        <taxon>Crustacea</taxon>
        <taxon>Branchiopoda</taxon>
        <taxon>Diplostraca</taxon>
        <taxon>Cladocera</taxon>
        <taxon>Anomopoda</taxon>
        <taxon>Daphniidae</taxon>
        <taxon>Daphnia</taxon>
    </lineage>
</organism>
<feature type="domain" description="K Homology" evidence="7">
    <location>
        <begin position="358"/>
        <end position="424"/>
    </location>
</feature>
<evidence type="ECO:0000256" key="4">
    <source>
        <dbReference type="ARBA" id="ARBA00022884"/>
    </source>
</evidence>
<dbReference type="InterPro" id="IPR004088">
    <property type="entry name" value="KH_dom_type_1"/>
</dbReference>
<dbReference type="PhylomeDB" id="E9FUX4"/>
<dbReference type="OMA" id="DHAGQQV"/>
<accession>E9FUX4</accession>
<feature type="domain" description="K Homology" evidence="7">
    <location>
        <begin position="541"/>
        <end position="609"/>
    </location>
</feature>
<dbReference type="CDD" id="cd22415">
    <property type="entry name" value="KH-I_Vigilin_rpt12"/>
    <property type="match status" value="1"/>
</dbReference>
<feature type="region of interest" description="Disordered" evidence="6">
    <location>
        <begin position="1160"/>
        <end position="1241"/>
    </location>
</feature>
<dbReference type="OrthoDB" id="10027144at2759"/>
<sequence>MDPTIPSVSSPDPKSQNDDTSSFGLGSSSLPPSAMTYDDIFPGLPETAIGTRTDCTIGKWNNKLRVGSRNVTQVFHIPPEERRVDASNKFGEGDLLKTCADIMQSTGATIETSYAKDQSLTFVVIGKQDSVLEAKREILKRFQTQSSSAVEIPKEYHGFILGKGGVKLKELEKQTATKITIPKETESSGRIVVSGPKEGIEKALHEIQMISDERSKQAYERLEIPKVFHPFITGAHNEKIKAFTEGSGVKVNIPPLSVQKDEISIAGERDGVLKVKLAIIQIYEEMKRKCATVSVEVRKSQHKYVIGPKGAGIAEILQESGVSVEMPPTDSDKETITLRGPQEKLGIALTKVYEKANSVCTAEILAPSWIHRHIIGKKGAGIRAITQDYPKVHVEMEDKADKIIVEGPVEEVERVRVALLANVEDLLSKLTFADIVIDPKYHKHIIGKGGSNVNRLKDETGVTINIPDERSSTIRIEGTPFGVEQAKAELLELVTKMENEREKDILIEHRFHKNIIGAKGEKIREIRDMFHQVQVTFPDSSEKSDVVPIYKEFHKNVIGKGGANIRKIREETSTRIDLPPEGSESDMIVITGRSEDVEKARDRILKIQSELVSIISEDVEIPAKYHQSFIGAGGKLIQSIMEDCGGVQIKFPPSESGSNKVLIRGPKEEVEKAKKTLIEMSNEKNLTGYTETIRSKAEHHRFLIGRNGSNIRKIRELTGARIVFPSDSEANNTKERDIITIVGREDAVKKAREELENRIKELDSVVELDMHVDPKYHRHFVARRGELLHEISDQYGGVTVSFPRSGVDSDRVVLKGAKECVEAAKQRIEEIVNDLEQQVTIDCTIPQKFHRTIMGSKGMRVQQITTEFDVKIKFPEKSIVDPEVDHVNGQQVDGEAVIDDSPKPCDIIRITGRQDRCQAAKDALIALVPVTAEVAVPYDLHRYIIGQKGKDVREMMTTFDVNIKIPSAEQQNDIIQISGPVAKVEAARQALLNRVVELEKEREDRVLRNFAVHVEVPPEYHSKIIGKKGAVISKLRDDFQVNITMPKPEDSNPQLITIKGYEDNANLAKEAILKMVQDLDDLIKQDLPIDQRVHSRLIGRRGRNIRQVMDQYKVEIRFPIEGGNPDVVTIIGPEAKVQECADYLLNLVEEYMQDIDDNDSSQQYLRSSKPEGHFNQRNPGQTGFIVAGAPWEQQPQGQQYQGQQRTAVIAPNTASNEEFPSFGESGTNASSGGAPLWGPRR</sequence>
<dbReference type="CDD" id="cd22411">
    <property type="entry name" value="KH-I_Vigilin_rpt8"/>
    <property type="match status" value="1"/>
</dbReference>
<protein>
    <recommendedName>
        <fullName evidence="7">K Homology domain-containing protein</fullName>
    </recommendedName>
</protein>
<dbReference type="CDD" id="cd22407">
    <property type="entry name" value="KH-I_Vigilin_rpt3"/>
    <property type="match status" value="1"/>
</dbReference>
<dbReference type="PANTHER" id="PTHR10627:SF31">
    <property type="entry name" value="DODECA-SATELLITE-BINDING PROTEIN 1, ISOFORM A"/>
    <property type="match status" value="1"/>
</dbReference>
<evidence type="ECO:0000256" key="2">
    <source>
        <dbReference type="ARBA" id="ARBA00022490"/>
    </source>
</evidence>
<dbReference type="PROSITE" id="PS50084">
    <property type="entry name" value="KH_TYPE_1"/>
    <property type="match status" value="14"/>
</dbReference>
<dbReference type="Pfam" id="PF24668">
    <property type="entry name" value="KH_Vigilin"/>
    <property type="match status" value="1"/>
</dbReference>
<dbReference type="EMBL" id="GL732525">
    <property type="protein sequence ID" value="EFX88840.1"/>
    <property type="molecule type" value="Genomic_DNA"/>
</dbReference>
<dbReference type="KEGG" id="dpx:DAPPUDRAFT_234231"/>
<feature type="compositionally biased region" description="Polar residues" evidence="6">
    <location>
        <begin position="1"/>
        <end position="20"/>
    </location>
</feature>
<dbReference type="AlphaFoldDB" id="E9FUX4"/>
<feature type="domain" description="K Homology" evidence="7">
    <location>
        <begin position="1008"/>
        <end position="1077"/>
    </location>
</feature>
<dbReference type="Pfam" id="PF00013">
    <property type="entry name" value="KH_1"/>
    <property type="match status" value="14"/>
</dbReference>
<dbReference type="SUPFAM" id="SSF54791">
    <property type="entry name" value="Eukaryotic type KH-domain (KH-domain type I)"/>
    <property type="match status" value="12"/>
</dbReference>
<dbReference type="CDD" id="cd22416">
    <property type="entry name" value="KH-I_Vigilin_rpt13"/>
    <property type="match status" value="1"/>
</dbReference>
<evidence type="ECO:0000313" key="8">
    <source>
        <dbReference type="EMBL" id="EFX88840.1"/>
    </source>
</evidence>
<dbReference type="PANTHER" id="PTHR10627">
    <property type="entry name" value="SCP160"/>
    <property type="match status" value="1"/>
</dbReference>
<dbReference type="CDD" id="cd22409">
    <property type="entry name" value="KH-I_Vigilin_rpt5"/>
    <property type="match status" value="1"/>
</dbReference>
<dbReference type="STRING" id="6669.E9FUX4"/>
<evidence type="ECO:0000256" key="1">
    <source>
        <dbReference type="ARBA" id="ARBA00004496"/>
    </source>
</evidence>
<reference evidence="8 9" key="1">
    <citation type="journal article" date="2011" name="Science">
        <title>The ecoresponsive genome of Daphnia pulex.</title>
        <authorList>
            <person name="Colbourne J.K."/>
            <person name="Pfrender M.E."/>
            <person name="Gilbert D."/>
            <person name="Thomas W.K."/>
            <person name="Tucker A."/>
            <person name="Oakley T.H."/>
            <person name="Tokishita S."/>
            <person name="Aerts A."/>
            <person name="Arnold G.J."/>
            <person name="Basu M.K."/>
            <person name="Bauer D.J."/>
            <person name="Caceres C.E."/>
            <person name="Carmel L."/>
            <person name="Casola C."/>
            <person name="Choi J.H."/>
            <person name="Detter J.C."/>
            <person name="Dong Q."/>
            <person name="Dusheyko S."/>
            <person name="Eads B.D."/>
            <person name="Frohlich T."/>
            <person name="Geiler-Samerotte K.A."/>
            <person name="Gerlach D."/>
            <person name="Hatcher P."/>
            <person name="Jogdeo S."/>
            <person name="Krijgsveld J."/>
            <person name="Kriventseva E.V."/>
            <person name="Kultz D."/>
            <person name="Laforsch C."/>
            <person name="Lindquist E."/>
            <person name="Lopez J."/>
            <person name="Manak J.R."/>
            <person name="Muller J."/>
            <person name="Pangilinan J."/>
            <person name="Patwardhan R.P."/>
            <person name="Pitluck S."/>
            <person name="Pritham E.J."/>
            <person name="Rechtsteiner A."/>
            <person name="Rho M."/>
            <person name="Rogozin I.B."/>
            <person name="Sakarya O."/>
            <person name="Salamov A."/>
            <person name="Schaack S."/>
            <person name="Shapiro H."/>
            <person name="Shiga Y."/>
            <person name="Skalitzky C."/>
            <person name="Smith Z."/>
            <person name="Souvorov A."/>
            <person name="Sung W."/>
            <person name="Tang Z."/>
            <person name="Tsuchiya D."/>
            <person name="Tu H."/>
            <person name="Vos H."/>
            <person name="Wang M."/>
            <person name="Wolf Y.I."/>
            <person name="Yamagata H."/>
            <person name="Yamada T."/>
            <person name="Ye Y."/>
            <person name="Shaw J.R."/>
            <person name="Andrews J."/>
            <person name="Crease T.J."/>
            <person name="Tang H."/>
            <person name="Lucas S.M."/>
            <person name="Robertson H.M."/>
            <person name="Bork P."/>
            <person name="Koonin E.V."/>
            <person name="Zdobnov E.M."/>
            <person name="Grigoriev I.V."/>
            <person name="Lynch M."/>
            <person name="Boore J.L."/>
        </authorList>
    </citation>
    <scope>NUCLEOTIDE SEQUENCE [LARGE SCALE GENOMIC DNA]</scope>
</reference>
<feature type="domain" description="K Homology" evidence="7">
    <location>
        <begin position="764"/>
        <end position="833"/>
    </location>
</feature>
<dbReference type="InterPro" id="IPR036612">
    <property type="entry name" value="KH_dom_type_1_sf"/>
</dbReference>
<feature type="region of interest" description="Disordered" evidence="6">
    <location>
        <begin position="1"/>
        <end position="30"/>
    </location>
</feature>
<keyword evidence="9" id="KW-1185">Reference proteome</keyword>
<feature type="domain" description="K Homology" evidence="7">
    <location>
        <begin position="1081"/>
        <end position="1149"/>
    </location>
</feature>
<evidence type="ECO:0000313" key="9">
    <source>
        <dbReference type="Proteomes" id="UP000000305"/>
    </source>
</evidence>
<dbReference type="FunFam" id="3.30.1370.10:FF:000039">
    <property type="entry name" value="vigilin isoform X1"/>
    <property type="match status" value="1"/>
</dbReference>
<dbReference type="CDD" id="cd22405">
    <property type="entry name" value="KH-I_Vigilin_rpt1"/>
    <property type="match status" value="1"/>
</dbReference>
<feature type="domain" description="K Homology" evidence="7">
    <location>
        <begin position="837"/>
        <end position="929"/>
    </location>
</feature>
<dbReference type="CDD" id="cd22417">
    <property type="entry name" value="KH-I_Vigilin_rpt14"/>
    <property type="match status" value="1"/>
</dbReference>